<sequence length="236" mass="24923">MTDRVRDTLERTFEAVAETGADAVALLTAAAASGRPPTTADLAALRPGSRTRLQQPGLLSGMGFVAAPGLLGDVPTWLEWWQSGADGEVRPLLLDLDPAHSARSDYTHWDWYALARDTGRRTVAGPYVDYLCSEEYAMTLSVPVTVGGRFTGVAAADVYLPRFEAAVLPVMQRLPGPACLVNARGRVAVSTDARRLGGSLVKGPDFGAVRGERAVAHGALRLTPYGGIPLVLVTAG</sequence>
<accession>A0A370BJ04</accession>
<name>A0A370BJ04_9ACTN</name>
<dbReference type="CDD" id="cd12913">
    <property type="entry name" value="PDC1_MCP_like"/>
    <property type="match status" value="1"/>
</dbReference>
<keyword evidence="2" id="KW-1185">Reference proteome</keyword>
<dbReference type="AlphaFoldDB" id="A0A370BJ04"/>
<dbReference type="OrthoDB" id="8687362at2"/>
<dbReference type="Pfam" id="PF22673">
    <property type="entry name" value="MCP-like_PDC_1"/>
    <property type="match status" value="1"/>
</dbReference>
<dbReference type="Proteomes" id="UP000253741">
    <property type="component" value="Unassembled WGS sequence"/>
</dbReference>
<evidence type="ECO:0008006" key="3">
    <source>
        <dbReference type="Google" id="ProtNLM"/>
    </source>
</evidence>
<dbReference type="EMBL" id="QQNA01000015">
    <property type="protein sequence ID" value="RDG39616.1"/>
    <property type="molecule type" value="Genomic_DNA"/>
</dbReference>
<evidence type="ECO:0000313" key="2">
    <source>
        <dbReference type="Proteomes" id="UP000253741"/>
    </source>
</evidence>
<proteinExistence type="predicted"/>
<dbReference type="Gene3D" id="3.30.450.20">
    <property type="entry name" value="PAS domain"/>
    <property type="match status" value="1"/>
</dbReference>
<comment type="caution">
    <text evidence="1">The sequence shown here is derived from an EMBL/GenBank/DDBJ whole genome shotgun (WGS) entry which is preliminary data.</text>
</comment>
<organism evidence="1 2">
    <name type="scientific">Streptomyces corynorhini</name>
    <dbReference type="NCBI Taxonomy" id="2282652"/>
    <lineage>
        <taxon>Bacteria</taxon>
        <taxon>Bacillati</taxon>
        <taxon>Actinomycetota</taxon>
        <taxon>Actinomycetes</taxon>
        <taxon>Kitasatosporales</taxon>
        <taxon>Streptomycetaceae</taxon>
        <taxon>Streptomyces</taxon>
    </lineage>
</organism>
<dbReference type="RefSeq" id="WP_114622050.1">
    <property type="nucleotide sequence ID" value="NZ_QQNA01000015.1"/>
</dbReference>
<evidence type="ECO:0000313" key="1">
    <source>
        <dbReference type="EMBL" id="RDG39616.1"/>
    </source>
</evidence>
<protein>
    <recommendedName>
        <fullName evidence="3">Cache domain-containing protein</fullName>
    </recommendedName>
</protein>
<reference evidence="1 2" key="1">
    <citation type="submission" date="2018-07" db="EMBL/GenBank/DDBJ databases">
        <title>Streptomyces species from bats.</title>
        <authorList>
            <person name="Dunlap C."/>
        </authorList>
    </citation>
    <scope>NUCLEOTIDE SEQUENCE [LARGE SCALE GENOMIC DNA]</scope>
    <source>
        <strain evidence="1 2">AC230</strain>
    </source>
</reference>
<gene>
    <name evidence="1" type="ORF">DVH02_02775</name>
</gene>